<dbReference type="RefSeq" id="WP_123132897.1">
    <property type="nucleotide sequence ID" value="NZ_RJJE01000009.1"/>
</dbReference>
<feature type="chain" id="PRO_5017986259" description="DUF6850 domain-containing protein" evidence="1">
    <location>
        <begin position="19"/>
        <end position="507"/>
    </location>
</feature>
<gene>
    <name evidence="3" type="ORF">EFA69_09775</name>
</gene>
<sequence length="507" mass="57405">MRILFTVFSLFLPMWGHAQQNDSLHDQSAGAAFQTVGLYHQRLYSLYEQVPGQVLFHPSAGYSHSTLEFMRASGSWRTPQLPERNTQYKIASRGVTQVNKFKLWGDFQYRRNLEDSIGWRLKPDQADISPYYLANIRPGNWDNHEYQLKGTGGVPLTRRLSLVAGAQLETGTYGRSNDPRADITRYRLTVDGGLGYRIGPVTAVLSGRYGYGEEVASVSYQNIMNQSDGRPEYTTQDVMGYGYYRIVSSKRNLYEFRNLKGGSLVLQAGQFNVGYSYQLVDRRYRRKIDATGDISPYSPIGEVTQKEHRVVSSYTWAGDLAQRLWGGELRYTHVKDFNQLIIQGNNYLGIAKEAVFTYNEKRPAWEFGLKGSYQSVSKKDGTASVDYLVQTLTLSGQAAKELPWGKDFVRLKAQLGYRTDLNSHLTIGSQYNAFMTGVILPDFTYYSSEQVEAGLQAGYGVKVKQVMLMPAVHYTWQQALSPQSLPQTAFAPGNNYQTWALQLNIYL</sequence>
<organism evidence="3 4">
    <name type="scientific">Rufibacter immobilis</name>
    <dbReference type="NCBI Taxonomy" id="1348778"/>
    <lineage>
        <taxon>Bacteria</taxon>
        <taxon>Pseudomonadati</taxon>
        <taxon>Bacteroidota</taxon>
        <taxon>Cytophagia</taxon>
        <taxon>Cytophagales</taxon>
        <taxon>Hymenobacteraceae</taxon>
        <taxon>Rufibacter</taxon>
    </lineage>
</organism>
<comment type="caution">
    <text evidence="3">The sequence shown here is derived from an EMBL/GenBank/DDBJ whole genome shotgun (WGS) entry which is preliminary data.</text>
</comment>
<proteinExistence type="predicted"/>
<reference evidence="3 4" key="1">
    <citation type="submission" date="2018-11" db="EMBL/GenBank/DDBJ databases">
        <title>Rufibacter latericius sp. nov., isolated from water in Baiyang Lake.</title>
        <authorList>
            <person name="Yang Y."/>
        </authorList>
    </citation>
    <scope>NUCLEOTIDE SEQUENCE [LARGE SCALE GENOMIC DNA]</scope>
    <source>
        <strain evidence="3 4">MCC P1</strain>
    </source>
</reference>
<dbReference type="OrthoDB" id="831538at2"/>
<evidence type="ECO:0000256" key="1">
    <source>
        <dbReference type="SAM" id="SignalP"/>
    </source>
</evidence>
<keyword evidence="4" id="KW-1185">Reference proteome</keyword>
<accession>A0A3M9MXD6</accession>
<feature type="domain" description="DUF6850" evidence="2">
    <location>
        <begin position="56"/>
        <end position="507"/>
    </location>
</feature>
<dbReference type="AlphaFoldDB" id="A0A3M9MXD6"/>
<evidence type="ECO:0000259" key="2">
    <source>
        <dbReference type="Pfam" id="PF21012"/>
    </source>
</evidence>
<dbReference type="Proteomes" id="UP000271010">
    <property type="component" value="Unassembled WGS sequence"/>
</dbReference>
<dbReference type="EMBL" id="RJJE01000009">
    <property type="protein sequence ID" value="RNI29815.1"/>
    <property type="molecule type" value="Genomic_DNA"/>
</dbReference>
<dbReference type="Pfam" id="PF21012">
    <property type="entry name" value="DUF6850"/>
    <property type="match status" value="1"/>
</dbReference>
<keyword evidence="1" id="KW-0732">Signal</keyword>
<evidence type="ECO:0000313" key="3">
    <source>
        <dbReference type="EMBL" id="RNI29815.1"/>
    </source>
</evidence>
<name>A0A3M9MXD6_9BACT</name>
<evidence type="ECO:0000313" key="4">
    <source>
        <dbReference type="Proteomes" id="UP000271010"/>
    </source>
</evidence>
<feature type="signal peptide" evidence="1">
    <location>
        <begin position="1"/>
        <end position="18"/>
    </location>
</feature>
<dbReference type="InterPro" id="IPR049236">
    <property type="entry name" value="DUF6850"/>
</dbReference>
<protein>
    <recommendedName>
        <fullName evidence="2">DUF6850 domain-containing protein</fullName>
    </recommendedName>
</protein>